<accession>A0A0C9W2Q8</accession>
<reference evidence="12 13" key="1">
    <citation type="submission" date="2014-06" db="EMBL/GenBank/DDBJ databases">
        <title>Evolutionary Origins and Diversification of the Mycorrhizal Mutualists.</title>
        <authorList>
            <consortium name="DOE Joint Genome Institute"/>
            <consortium name="Mycorrhizal Genomics Consortium"/>
            <person name="Kohler A."/>
            <person name="Kuo A."/>
            <person name="Nagy L.G."/>
            <person name="Floudas D."/>
            <person name="Copeland A."/>
            <person name="Barry K.W."/>
            <person name="Cichocki N."/>
            <person name="Veneault-Fourrey C."/>
            <person name="LaButti K."/>
            <person name="Lindquist E.A."/>
            <person name="Lipzen A."/>
            <person name="Lundell T."/>
            <person name="Morin E."/>
            <person name="Murat C."/>
            <person name="Riley R."/>
            <person name="Ohm R."/>
            <person name="Sun H."/>
            <person name="Tunlid A."/>
            <person name="Henrissat B."/>
            <person name="Grigoriev I.V."/>
            <person name="Hibbett D.S."/>
            <person name="Martin F."/>
        </authorList>
    </citation>
    <scope>NUCLEOTIDE SEQUENCE [LARGE SCALE GENOMIC DNA]</scope>
    <source>
        <strain evidence="12 13">SS14</strain>
    </source>
</reference>
<dbReference type="Proteomes" id="UP000054279">
    <property type="component" value="Unassembled WGS sequence"/>
</dbReference>
<evidence type="ECO:0000256" key="7">
    <source>
        <dbReference type="ARBA" id="ARBA00022989"/>
    </source>
</evidence>
<dbReference type="EMBL" id="KN837112">
    <property type="protein sequence ID" value="KIJ45316.1"/>
    <property type="molecule type" value="Genomic_DNA"/>
</dbReference>
<dbReference type="OrthoDB" id="1055148at2759"/>
<dbReference type="InterPro" id="IPR050364">
    <property type="entry name" value="Cytochrome_P450_fung"/>
</dbReference>
<keyword evidence="13" id="KW-1185">Reference proteome</keyword>
<gene>
    <name evidence="12" type="ORF">M422DRAFT_166799</name>
</gene>
<organism evidence="12 13">
    <name type="scientific">Sphaerobolus stellatus (strain SS14)</name>
    <dbReference type="NCBI Taxonomy" id="990650"/>
    <lineage>
        <taxon>Eukaryota</taxon>
        <taxon>Fungi</taxon>
        <taxon>Dikarya</taxon>
        <taxon>Basidiomycota</taxon>
        <taxon>Agaricomycotina</taxon>
        <taxon>Agaricomycetes</taxon>
        <taxon>Phallomycetidae</taxon>
        <taxon>Geastrales</taxon>
        <taxon>Sphaerobolaceae</taxon>
        <taxon>Sphaerobolus</taxon>
    </lineage>
</organism>
<evidence type="ECO:0000313" key="12">
    <source>
        <dbReference type="EMBL" id="KIJ45316.1"/>
    </source>
</evidence>
<comment type="subcellular location">
    <subcellularLocation>
        <location evidence="2">Membrane</location>
    </subcellularLocation>
</comment>
<keyword evidence="9" id="KW-0408">Iron</keyword>
<evidence type="ECO:0000256" key="2">
    <source>
        <dbReference type="ARBA" id="ARBA00004370"/>
    </source>
</evidence>
<keyword evidence="8" id="KW-0560">Oxidoreductase</keyword>
<keyword evidence="11" id="KW-0472">Membrane</keyword>
<feature type="non-terminal residue" evidence="12">
    <location>
        <position position="1"/>
    </location>
</feature>
<dbReference type="GO" id="GO:0016705">
    <property type="term" value="F:oxidoreductase activity, acting on paired donors, with incorporation or reduction of molecular oxygen"/>
    <property type="evidence" value="ECO:0007669"/>
    <property type="project" value="InterPro"/>
</dbReference>
<dbReference type="GO" id="GO:0020037">
    <property type="term" value="F:heme binding"/>
    <property type="evidence" value="ECO:0007669"/>
    <property type="project" value="InterPro"/>
</dbReference>
<dbReference type="GO" id="GO:0005506">
    <property type="term" value="F:iron ion binding"/>
    <property type="evidence" value="ECO:0007669"/>
    <property type="project" value="InterPro"/>
</dbReference>
<dbReference type="GO" id="GO:0016020">
    <property type="term" value="C:membrane"/>
    <property type="evidence" value="ECO:0007669"/>
    <property type="project" value="UniProtKB-SubCell"/>
</dbReference>
<sequence length="77" mass="8818">LPPGPKGKLIVGNALDLPMSREWETYSKWAKEYGTYGHKGSLGEYSFVNSRRLSYEVFDKRAINYSDRPTSTMLNEL</sequence>
<dbReference type="SUPFAM" id="SSF48264">
    <property type="entry name" value="Cytochrome P450"/>
    <property type="match status" value="1"/>
</dbReference>
<keyword evidence="6" id="KW-0479">Metal-binding</keyword>
<name>A0A0C9W2Q8_SPHS4</name>
<evidence type="ECO:0000256" key="9">
    <source>
        <dbReference type="ARBA" id="ARBA00023004"/>
    </source>
</evidence>
<dbReference type="PANTHER" id="PTHR46300:SF2">
    <property type="entry name" value="CYTOCHROME P450 MONOOXYGENASE ALNH-RELATED"/>
    <property type="match status" value="1"/>
</dbReference>
<dbReference type="AlphaFoldDB" id="A0A0C9W2Q8"/>
<evidence type="ECO:0000256" key="4">
    <source>
        <dbReference type="ARBA" id="ARBA00022617"/>
    </source>
</evidence>
<keyword evidence="7" id="KW-1133">Transmembrane helix</keyword>
<dbReference type="HOGENOM" id="CLU_001570_21_4_1"/>
<comment type="cofactor">
    <cofactor evidence="1">
        <name>heme</name>
        <dbReference type="ChEBI" id="CHEBI:30413"/>
    </cofactor>
</comment>
<dbReference type="InterPro" id="IPR036396">
    <property type="entry name" value="Cyt_P450_sf"/>
</dbReference>
<evidence type="ECO:0000256" key="3">
    <source>
        <dbReference type="ARBA" id="ARBA00010617"/>
    </source>
</evidence>
<dbReference type="GO" id="GO:0004497">
    <property type="term" value="F:monooxygenase activity"/>
    <property type="evidence" value="ECO:0007669"/>
    <property type="project" value="UniProtKB-KW"/>
</dbReference>
<evidence type="ECO:0000256" key="11">
    <source>
        <dbReference type="ARBA" id="ARBA00023136"/>
    </source>
</evidence>
<protein>
    <submittedName>
        <fullName evidence="12">Uncharacterized protein</fullName>
    </submittedName>
</protein>
<evidence type="ECO:0000256" key="10">
    <source>
        <dbReference type="ARBA" id="ARBA00023033"/>
    </source>
</evidence>
<evidence type="ECO:0000313" key="13">
    <source>
        <dbReference type="Proteomes" id="UP000054279"/>
    </source>
</evidence>
<evidence type="ECO:0000256" key="1">
    <source>
        <dbReference type="ARBA" id="ARBA00001971"/>
    </source>
</evidence>
<evidence type="ECO:0000256" key="5">
    <source>
        <dbReference type="ARBA" id="ARBA00022692"/>
    </source>
</evidence>
<keyword evidence="10" id="KW-0503">Monooxygenase</keyword>
<dbReference type="PANTHER" id="PTHR46300">
    <property type="entry name" value="P450, PUTATIVE (EUROFUNG)-RELATED-RELATED"/>
    <property type="match status" value="1"/>
</dbReference>
<comment type="similarity">
    <text evidence="3">Belongs to the cytochrome P450 family.</text>
</comment>
<keyword evidence="5" id="KW-0812">Transmembrane</keyword>
<keyword evidence="4" id="KW-0349">Heme</keyword>
<proteinExistence type="inferred from homology"/>
<dbReference type="Gene3D" id="1.10.630.10">
    <property type="entry name" value="Cytochrome P450"/>
    <property type="match status" value="1"/>
</dbReference>
<evidence type="ECO:0000256" key="6">
    <source>
        <dbReference type="ARBA" id="ARBA00022723"/>
    </source>
</evidence>
<evidence type="ECO:0000256" key="8">
    <source>
        <dbReference type="ARBA" id="ARBA00023002"/>
    </source>
</evidence>